<dbReference type="PANTHER" id="PTHR33018:SF31">
    <property type="entry name" value="TRANSPOSASE, PTTA_EN_SPM, PLANT"/>
    <property type="match status" value="1"/>
</dbReference>
<reference evidence="1 2" key="1">
    <citation type="journal article" date="2017" name="Nat. Commun.">
        <title>Genome assembly with in vitro proximity ligation data and whole-genome triplication in lettuce.</title>
        <authorList>
            <person name="Reyes-Chin-Wo S."/>
            <person name="Wang Z."/>
            <person name="Yang X."/>
            <person name="Kozik A."/>
            <person name="Arikit S."/>
            <person name="Song C."/>
            <person name="Xia L."/>
            <person name="Froenicke L."/>
            <person name="Lavelle D.O."/>
            <person name="Truco M.J."/>
            <person name="Xia R."/>
            <person name="Zhu S."/>
            <person name="Xu C."/>
            <person name="Xu H."/>
            <person name="Xu X."/>
            <person name="Cox K."/>
            <person name="Korf I."/>
            <person name="Meyers B.C."/>
            <person name="Michelmore R.W."/>
        </authorList>
    </citation>
    <scope>NUCLEOTIDE SEQUENCE [LARGE SCALE GENOMIC DNA]</scope>
    <source>
        <strain evidence="2">cv. Salinas</strain>
        <tissue evidence="1">Seedlings</tissue>
    </source>
</reference>
<protein>
    <submittedName>
        <fullName evidence="1">Uncharacterized protein</fullName>
    </submittedName>
</protein>
<evidence type="ECO:0000313" key="1">
    <source>
        <dbReference type="EMBL" id="KAJ0206819.1"/>
    </source>
</evidence>
<name>A0A9R1VK68_LACSA</name>
<sequence length="233" mass="27560">MFQEKFVVEPKSRKHSLKLIGKKWRNFKHYLYVKFIKKKSKDPKLNLLKPLKDYPFLKKEDWKIIVSHRVTKKWEDKSMKAKNVRVHHKYNHRLSRKGYVGLINDIMQETGKMKEENDKTMLWKKARELKIGGYESNVKMIFDRINSGSFGEITCGTHDVLTEALGTEEQCGNVRGMDKFITPQQYCYLPKNVKHFLEIENKRVDKRINKLEDDLGTDCFFSGKMSVVYGPHL</sequence>
<organism evidence="1 2">
    <name type="scientific">Lactuca sativa</name>
    <name type="common">Garden lettuce</name>
    <dbReference type="NCBI Taxonomy" id="4236"/>
    <lineage>
        <taxon>Eukaryota</taxon>
        <taxon>Viridiplantae</taxon>
        <taxon>Streptophyta</taxon>
        <taxon>Embryophyta</taxon>
        <taxon>Tracheophyta</taxon>
        <taxon>Spermatophyta</taxon>
        <taxon>Magnoliopsida</taxon>
        <taxon>eudicotyledons</taxon>
        <taxon>Gunneridae</taxon>
        <taxon>Pentapetalae</taxon>
        <taxon>asterids</taxon>
        <taxon>campanulids</taxon>
        <taxon>Asterales</taxon>
        <taxon>Asteraceae</taxon>
        <taxon>Cichorioideae</taxon>
        <taxon>Cichorieae</taxon>
        <taxon>Lactucinae</taxon>
        <taxon>Lactuca</taxon>
    </lineage>
</organism>
<comment type="caution">
    <text evidence="1">The sequence shown here is derived from an EMBL/GenBank/DDBJ whole genome shotgun (WGS) entry which is preliminary data.</text>
</comment>
<gene>
    <name evidence="1" type="ORF">LSAT_V11C500251840</name>
</gene>
<proteinExistence type="predicted"/>
<accession>A0A9R1VK68</accession>
<dbReference type="AlphaFoldDB" id="A0A9R1VK68"/>
<dbReference type="Proteomes" id="UP000235145">
    <property type="component" value="Unassembled WGS sequence"/>
</dbReference>
<keyword evidence="2" id="KW-1185">Reference proteome</keyword>
<dbReference type="PANTHER" id="PTHR33018">
    <property type="entry name" value="OS10G0338966 PROTEIN-RELATED"/>
    <property type="match status" value="1"/>
</dbReference>
<evidence type="ECO:0000313" key="2">
    <source>
        <dbReference type="Proteomes" id="UP000235145"/>
    </source>
</evidence>
<dbReference type="EMBL" id="NBSK02000005">
    <property type="protein sequence ID" value="KAJ0206819.1"/>
    <property type="molecule type" value="Genomic_DNA"/>
</dbReference>